<dbReference type="HOGENOM" id="CLU_098620_3_0_14"/>
<dbReference type="EMBL" id="CP002808">
    <property type="protein sequence ID" value="AEG73651.1"/>
    <property type="molecule type" value="Genomic_DNA"/>
</dbReference>
<accession>F6FGL3</accession>
<dbReference type="BioCyc" id="MHAE859194:G1GR7-1412-MONOMER"/>
<protein>
    <submittedName>
        <fullName evidence="1">Uncharacterized protein</fullName>
    </submittedName>
</protein>
<name>F6FGL3_MYCHI</name>
<gene>
    <name evidence="1" type="ordered locus">MHF_1417</name>
</gene>
<proteinExistence type="predicted"/>
<sequence length="209" mass="22727">MTSSVAAKSAVALGTVGAIGGGAALSKPYLFPSTPTLKSEIEKDGWTPLSSSHNTEITEVLSVYKTKTPTQFSSLTGNEGDAASKLLIECKKLYERTIDDSGKEESLKKLKRWCVVPQTAKARLAHLKITPLSTEAPASNGNESQEWVTKAKSYEKDQKDKFSSFTITGSNDNDKAKSLRGHCTSKLEVKSTDESFDDTLNKLKLWCSK</sequence>
<reference evidence="1 2" key="1">
    <citation type="journal article" date="2011" name="J. Bacteriol.">
        <title>Complete genome sequences of two hemotropic Mycoplasmas, Mycoplasma haemofelis strain Ohio2 and Mycoplasma suis strain Illinois.</title>
        <authorList>
            <person name="Messick J.B."/>
            <person name="Santos A.P."/>
            <person name="Guimaraes A.M."/>
        </authorList>
    </citation>
    <scope>NUCLEOTIDE SEQUENCE [LARGE SCALE GENOMIC DNA]</scope>
    <source>
        <strain evidence="1 2">Ohio2</strain>
    </source>
</reference>
<dbReference type="STRING" id="859194.MHF_1417"/>
<dbReference type="KEGG" id="mhf:MHF_1417"/>
<reference key="2">
    <citation type="submission" date="2011-05" db="EMBL/GenBank/DDBJ databases">
        <title>The Genome of Mycoplasma haemofelis Strain Ohio2, a pathogenic hemoplasma of the cat.</title>
        <authorList>
            <person name="Santos A.P."/>
            <person name="Guimaraes A.M.S."/>
            <person name="SanMiguel P.J."/>
            <person name="Martin S.W."/>
            <person name="Messick J.B."/>
        </authorList>
    </citation>
    <scope>NUCLEOTIDE SEQUENCE</scope>
    <source>
        <strain>Ohio2</strain>
    </source>
</reference>
<dbReference type="AlphaFoldDB" id="F6FGL3"/>
<dbReference type="Proteomes" id="UP000007952">
    <property type="component" value="Chromosome"/>
</dbReference>
<evidence type="ECO:0000313" key="1">
    <source>
        <dbReference type="EMBL" id="AEG73651.1"/>
    </source>
</evidence>
<evidence type="ECO:0000313" key="2">
    <source>
        <dbReference type="Proteomes" id="UP000007952"/>
    </source>
</evidence>
<organism evidence="1 2">
    <name type="scientific">Mycoplasma haemofelis (strain Ohio2)</name>
    <dbReference type="NCBI Taxonomy" id="859194"/>
    <lineage>
        <taxon>Bacteria</taxon>
        <taxon>Bacillati</taxon>
        <taxon>Mycoplasmatota</taxon>
        <taxon>Mollicutes</taxon>
        <taxon>Mycoplasmataceae</taxon>
        <taxon>Mycoplasma</taxon>
    </lineage>
</organism>